<dbReference type="Pfam" id="PF02626">
    <property type="entry name" value="CT_A_B"/>
    <property type="match status" value="1"/>
</dbReference>
<organism evidence="5 6">
    <name type="scientific">Adhaeribacter aerolatus</name>
    <dbReference type="NCBI Taxonomy" id="670289"/>
    <lineage>
        <taxon>Bacteria</taxon>
        <taxon>Pseudomonadati</taxon>
        <taxon>Bacteroidota</taxon>
        <taxon>Cytophagia</taxon>
        <taxon>Cytophagales</taxon>
        <taxon>Hymenobacteraceae</taxon>
        <taxon>Adhaeribacter</taxon>
    </lineage>
</organism>
<feature type="domain" description="Carboxyltransferase" evidence="4">
    <location>
        <begin position="24"/>
        <end position="321"/>
    </location>
</feature>
<dbReference type="InterPro" id="IPR003778">
    <property type="entry name" value="CT_A_B"/>
</dbReference>
<evidence type="ECO:0000256" key="2">
    <source>
        <dbReference type="ARBA" id="ARBA00022801"/>
    </source>
</evidence>
<gene>
    <name evidence="5" type="primary">kipA</name>
    <name evidence="5" type="ORF">AAE02nite_45460</name>
</gene>
<keyword evidence="3" id="KW-0067">ATP-binding</keyword>
<dbReference type="InterPro" id="IPR029000">
    <property type="entry name" value="Cyclophilin-like_dom_sf"/>
</dbReference>
<evidence type="ECO:0000313" key="6">
    <source>
        <dbReference type="Proteomes" id="UP000321532"/>
    </source>
</evidence>
<sequence length="335" mass="36314">MSIKILSPGLLTTIQDTGRIGHRKEGIILSGAMDSLALRLANLLVGNPEQAAALEITLTGPKILFQENCLLALTGANLNPKINGCPVKMWRPVMVRAGSILAFGKPVLGSRTYLAVAGSFHIPKILGSYATYLKAGIGGFNGRALQTGDSIPGNWPAPAVAPIWRSLEKKPAPNGFAEVNWRLGSSFYPTLVPNPVIRALKGPEYEWFAPDSQKAFWELPFSLTNQSDRMGYRLKGPALNLLKEKELLSSAVTFGTVQVPAQGQPIVLMADHQTTGGYPRLAQVITADFSLLAQVQPGAKIQYKEINLPEAQGLLLAQEKRMNHLKNILSLKFKT</sequence>
<dbReference type="Gene3D" id="2.40.100.10">
    <property type="entry name" value="Cyclophilin-like"/>
    <property type="match status" value="1"/>
</dbReference>
<dbReference type="Proteomes" id="UP000321532">
    <property type="component" value="Unassembled WGS sequence"/>
</dbReference>
<dbReference type="AlphaFoldDB" id="A0A512B4M5"/>
<dbReference type="SMART" id="SM00797">
    <property type="entry name" value="AHS2"/>
    <property type="match status" value="1"/>
</dbReference>
<protein>
    <submittedName>
        <fullName evidence="5">KipI antagonist</fullName>
    </submittedName>
</protein>
<dbReference type="NCBIfam" id="TIGR00724">
    <property type="entry name" value="urea_amlyse_rel"/>
    <property type="match status" value="1"/>
</dbReference>
<dbReference type="PANTHER" id="PTHR43309">
    <property type="entry name" value="5-OXOPROLINASE SUBUNIT C"/>
    <property type="match status" value="1"/>
</dbReference>
<evidence type="ECO:0000259" key="4">
    <source>
        <dbReference type="SMART" id="SM00797"/>
    </source>
</evidence>
<dbReference type="SUPFAM" id="SSF50891">
    <property type="entry name" value="Cyclophilin-like"/>
    <property type="match status" value="1"/>
</dbReference>
<comment type="caution">
    <text evidence="5">The sequence shown here is derived from an EMBL/GenBank/DDBJ whole genome shotgun (WGS) entry which is preliminary data.</text>
</comment>
<dbReference type="GO" id="GO:0016787">
    <property type="term" value="F:hydrolase activity"/>
    <property type="evidence" value="ECO:0007669"/>
    <property type="project" value="UniProtKB-KW"/>
</dbReference>
<accession>A0A512B4M5</accession>
<evidence type="ECO:0000256" key="3">
    <source>
        <dbReference type="ARBA" id="ARBA00022840"/>
    </source>
</evidence>
<keyword evidence="6" id="KW-1185">Reference proteome</keyword>
<dbReference type="InterPro" id="IPR052708">
    <property type="entry name" value="PxpC"/>
</dbReference>
<evidence type="ECO:0000256" key="1">
    <source>
        <dbReference type="ARBA" id="ARBA00022741"/>
    </source>
</evidence>
<dbReference type="GO" id="GO:0005524">
    <property type="term" value="F:ATP binding"/>
    <property type="evidence" value="ECO:0007669"/>
    <property type="project" value="UniProtKB-KW"/>
</dbReference>
<dbReference type="EMBL" id="BJYS01000045">
    <property type="protein sequence ID" value="GEO06882.1"/>
    <property type="molecule type" value="Genomic_DNA"/>
</dbReference>
<reference evidence="5 6" key="1">
    <citation type="submission" date="2019-07" db="EMBL/GenBank/DDBJ databases">
        <title>Whole genome shotgun sequence of Adhaeribacter aerolatus NBRC 106133.</title>
        <authorList>
            <person name="Hosoyama A."/>
            <person name="Uohara A."/>
            <person name="Ohji S."/>
            <person name="Ichikawa N."/>
        </authorList>
    </citation>
    <scope>NUCLEOTIDE SEQUENCE [LARGE SCALE GENOMIC DNA]</scope>
    <source>
        <strain evidence="5 6">NBRC 106133</strain>
    </source>
</reference>
<proteinExistence type="predicted"/>
<dbReference type="RefSeq" id="WP_146903869.1">
    <property type="nucleotide sequence ID" value="NZ_BJYS01000045.1"/>
</dbReference>
<dbReference type="PANTHER" id="PTHR43309:SF5">
    <property type="entry name" value="5-OXOPROLINASE SUBUNIT C"/>
    <property type="match status" value="1"/>
</dbReference>
<keyword evidence="1" id="KW-0547">Nucleotide-binding</keyword>
<name>A0A512B4M5_9BACT</name>
<keyword evidence="2" id="KW-0378">Hydrolase</keyword>
<dbReference type="OrthoDB" id="9782422at2"/>
<evidence type="ECO:0000313" key="5">
    <source>
        <dbReference type="EMBL" id="GEO06882.1"/>
    </source>
</evidence>